<dbReference type="PROSITE" id="PS51897">
    <property type="entry name" value="ANNEXIN_2"/>
    <property type="match status" value="1"/>
</dbReference>
<keyword evidence="1 6" id="KW-0479">Metal-binding</keyword>
<sequence length="325" mass="37289">MDTRFFRSTKHYELDCQQLHYYFSGNGALNSQKLVEVMVHRKINEYKVICQTYNAMYGQDLLHTLSSLAQRNNNPFARAGYLRMCESHVRDAEIMRKSLMEGSLNLNTLIEVACTRSSYDLICIKHTYRSRYNSDLDREVYTKINGGYKEILLAVLKSCRNYNGKADTSMAMCDAKTLYEAIESGRTIDQTAILSLISHRNTCQLRSIFSSYKHLYGHEFSRSIKKRPKCGQFGAQLRIAIRCVQFPERFFAKLLRMKSGDSRELLIRVVICRSGIDLKCIDRVFAAKTGSCMESLVRREFSGFNCRNKVGDMAVSSLLVALIRG</sequence>
<dbReference type="SUPFAM" id="SSF47874">
    <property type="entry name" value="Annexin"/>
    <property type="match status" value="1"/>
</dbReference>
<keyword evidence="5" id="KW-0111">Calcium/phospholipid-binding</keyword>
<keyword evidence="4" id="KW-0041">Annexin</keyword>
<evidence type="ECO:0000313" key="7">
    <source>
        <dbReference type="EMBL" id="KAF7842601.1"/>
    </source>
</evidence>
<accession>A0A834XEN2</accession>
<organism evidence="7 8">
    <name type="scientific">Senna tora</name>
    <dbReference type="NCBI Taxonomy" id="362788"/>
    <lineage>
        <taxon>Eukaryota</taxon>
        <taxon>Viridiplantae</taxon>
        <taxon>Streptophyta</taxon>
        <taxon>Embryophyta</taxon>
        <taxon>Tracheophyta</taxon>
        <taxon>Spermatophyta</taxon>
        <taxon>Magnoliopsida</taxon>
        <taxon>eudicotyledons</taxon>
        <taxon>Gunneridae</taxon>
        <taxon>Pentapetalae</taxon>
        <taxon>rosids</taxon>
        <taxon>fabids</taxon>
        <taxon>Fabales</taxon>
        <taxon>Fabaceae</taxon>
        <taxon>Caesalpinioideae</taxon>
        <taxon>Cassia clade</taxon>
        <taxon>Senna</taxon>
    </lineage>
</organism>
<dbReference type="PANTHER" id="PTHR10502">
    <property type="entry name" value="ANNEXIN"/>
    <property type="match status" value="1"/>
</dbReference>
<feature type="binding site" evidence="6">
    <location>
        <position position="27"/>
    </location>
    <ligand>
        <name>Ca(2+)</name>
        <dbReference type="ChEBI" id="CHEBI:29108"/>
        <label>1</label>
    </ligand>
</feature>
<dbReference type="InterPro" id="IPR001464">
    <property type="entry name" value="Annexin"/>
</dbReference>
<proteinExistence type="predicted"/>
<dbReference type="OrthoDB" id="37886at2759"/>
<keyword evidence="2" id="KW-0677">Repeat</keyword>
<feature type="binding site" evidence="6">
    <location>
        <position position="23"/>
    </location>
    <ligand>
        <name>Ca(2+)</name>
        <dbReference type="ChEBI" id="CHEBI:29108"/>
        <label>1</label>
    </ligand>
</feature>
<dbReference type="GO" id="GO:0009408">
    <property type="term" value="P:response to heat"/>
    <property type="evidence" value="ECO:0007669"/>
    <property type="project" value="TreeGrafter"/>
</dbReference>
<dbReference type="Pfam" id="PF00191">
    <property type="entry name" value="Annexin"/>
    <property type="match status" value="2"/>
</dbReference>
<evidence type="ECO:0000256" key="2">
    <source>
        <dbReference type="ARBA" id="ARBA00022737"/>
    </source>
</evidence>
<dbReference type="PANTHER" id="PTHR10502:SF207">
    <property type="entry name" value="OS09G0368850 PROTEIN"/>
    <property type="match status" value="1"/>
</dbReference>
<dbReference type="GO" id="GO:0005509">
    <property type="term" value="F:calcium ion binding"/>
    <property type="evidence" value="ECO:0007669"/>
    <property type="project" value="InterPro"/>
</dbReference>
<dbReference type="GO" id="GO:0001786">
    <property type="term" value="F:phosphatidylserine binding"/>
    <property type="evidence" value="ECO:0007669"/>
    <property type="project" value="TreeGrafter"/>
</dbReference>
<dbReference type="InterPro" id="IPR018502">
    <property type="entry name" value="Annexin_repeat"/>
</dbReference>
<keyword evidence="8" id="KW-1185">Reference proteome</keyword>
<protein>
    <submittedName>
        <fullName evidence="7">Annexin D2-like</fullName>
    </submittedName>
</protein>
<feature type="binding site" evidence="6">
    <location>
        <position position="25"/>
    </location>
    <ligand>
        <name>Ca(2+)</name>
        <dbReference type="ChEBI" id="CHEBI:29108"/>
        <label>1</label>
    </ligand>
</feature>
<name>A0A834XEN2_9FABA</name>
<dbReference type="GO" id="GO:0005544">
    <property type="term" value="F:calcium-dependent phospholipid binding"/>
    <property type="evidence" value="ECO:0007669"/>
    <property type="project" value="UniProtKB-KW"/>
</dbReference>
<reference evidence="7" key="1">
    <citation type="submission" date="2020-09" db="EMBL/GenBank/DDBJ databases">
        <title>Genome-Enabled Discovery of Anthraquinone Biosynthesis in Senna tora.</title>
        <authorList>
            <person name="Kang S.-H."/>
            <person name="Pandey R.P."/>
            <person name="Lee C.-M."/>
            <person name="Sim J.-S."/>
            <person name="Jeong J.-T."/>
            <person name="Choi B.-S."/>
            <person name="Jung M."/>
            <person name="Ginzburg D."/>
            <person name="Zhao K."/>
            <person name="Won S.Y."/>
            <person name="Oh T.-J."/>
            <person name="Yu Y."/>
            <person name="Kim N.-H."/>
            <person name="Lee O.R."/>
            <person name="Lee T.-H."/>
            <person name="Bashyal P."/>
            <person name="Kim T.-S."/>
            <person name="Lee W.-H."/>
            <person name="Kawkins C."/>
            <person name="Kim C.-K."/>
            <person name="Kim J.S."/>
            <person name="Ahn B.O."/>
            <person name="Rhee S.Y."/>
            <person name="Sohng J.K."/>
        </authorList>
    </citation>
    <scope>NUCLEOTIDE SEQUENCE</scope>
    <source>
        <tissue evidence="7">Leaf</tissue>
    </source>
</reference>
<dbReference type="GO" id="GO:0005886">
    <property type="term" value="C:plasma membrane"/>
    <property type="evidence" value="ECO:0007669"/>
    <property type="project" value="TreeGrafter"/>
</dbReference>
<dbReference type="EMBL" id="JAAIUW010000002">
    <property type="protein sequence ID" value="KAF7842601.1"/>
    <property type="molecule type" value="Genomic_DNA"/>
</dbReference>
<dbReference type="PRINTS" id="PR00196">
    <property type="entry name" value="ANNEXIN"/>
</dbReference>
<comment type="caution">
    <text evidence="7">The sequence shown here is derived from an EMBL/GenBank/DDBJ whole genome shotgun (WGS) entry which is preliminary data.</text>
</comment>
<evidence type="ECO:0000256" key="3">
    <source>
        <dbReference type="ARBA" id="ARBA00022837"/>
    </source>
</evidence>
<evidence type="ECO:0000313" key="8">
    <source>
        <dbReference type="Proteomes" id="UP000634136"/>
    </source>
</evidence>
<dbReference type="SMART" id="SM00335">
    <property type="entry name" value="ANX"/>
    <property type="match status" value="1"/>
</dbReference>
<evidence type="ECO:0000256" key="6">
    <source>
        <dbReference type="PIRSR" id="PIRSR609118-1"/>
    </source>
</evidence>
<feature type="binding site" evidence="6">
    <location>
        <position position="300"/>
    </location>
    <ligand>
        <name>Ca(2+)</name>
        <dbReference type="ChEBI" id="CHEBI:29108"/>
        <label>1</label>
    </ligand>
</feature>
<dbReference type="GO" id="GO:0009651">
    <property type="term" value="P:response to salt stress"/>
    <property type="evidence" value="ECO:0007669"/>
    <property type="project" value="TreeGrafter"/>
</dbReference>
<dbReference type="GO" id="GO:0009409">
    <property type="term" value="P:response to cold"/>
    <property type="evidence" value="ECO:0007669"/>
    <property type="project" value="TreeGrafter"/>
</dbReference>
<dbReference type="PRINTS" id="PR01814">
    <property type="entry name" value="ANNEXINPLANT"/>
</dbReference>
<keyword evidence="3 6" id="KW-0106">Calcium</keyword>
<feature type="binding site" evidence="6">
    <location>
        <position position="258"/>
    </location>
    <ligand>
        <name>Ca(2+)</name>
        <dbReference type="ChEBI" id="CHEBI:29108"/>
        <label>1</label>
    </ligand>
</feature>
<dbReference type="GO" id="GO:0009414">
    <property type="term" value="P:response to water deprivation"/>
    <property type="evidence" value="ECO:0007669"/>
    <property type="project" value="TreeGrafter"/>
</dbReference>
<dbReference type="InterPro" id="IPR037104">
    <property type="entry name" value="Annexin_sf"/>
</dbReference>
<evidence type="ECO:0000256" key="1">
    <source>
        <dbReference type="ARBA" id="ARBA00022723"/>
    </source>
</evidence>
<dbReference type="InterPro" id="IPR009118">
    <property type="entry name" value="AnnexinD_plant"/>
</dbReference>
<feature type="binding site" evidence="6">
    <location>
        <position position="260"/>
    </location>
    <ligand>
        <name>Ca(2+)</name>
        <dbReference type="ChEBI" id="CHEBI:29108"/>
        <label>1</label>
    </ligand>
</feature>
<evidence type="ECO:0000256" key="5">
    <source>
        <dbReference type="ARBA" id="ARBA00023302"/>
    </source>
</evidence>
<gene>
    <name evidence="7" type="ORF">G2W53_004899</name>
</gene>
<dbReference type="Gene3D" id="1.10.220.10">
    <property type="entry name" value="Annexin"/>
    <property type="match status" value="3"/>
</dbReference>
<dbReference type="Proteomes" id="UP000634136">
    <property type="component" value="Unassembled WGS sequence"/>
</dbReference>
<dbReference type="GO" id="GO:0005737">
    <property type="term" value="C:cytoplasm"/>
    <property type="evidence" value="ECO:0007669"/>
    <property type="project" value="TreeGrafter"/>
</dbReference>
<dbReference type="AlphaFoldDB" id="A0A834XEN2"/>
<evidence type="ECO:0000256" key="4">
    <source>
        <dbReference type="ARBA" id="ARBA00023216"/>
    </source>
</evidence>